<protein>
    <submittedName>
        <fullName evidence="1">Uncharacterized protein</fullName>
    </submittedName>
</protein>
<dbReference type="EMBL" id="BAOU01000005">
    <property type="protein sequence ID" value="GAD04453.1"/>
    <property type="molecule type" value="Genomic_DNA"/>
</dbReference>
<proteinExistence type="predicted"/>
<accession>S4N6M6</accession>
<dbReference type="Proteomes" id="UP000018031">
    <property type="component" value="Unassembled WGS sequence"/>
</dbReference>
<evidence type="ECO:0000313" key="2">
    <source>
        <dbReference type="Proteomes" id="UP000018031"/>
    </source>
</evidence>
<comment type="caution">
    <text evidence="1">The sequence shown here is derived from an EMBL/GenBank/DDBJ whole genome shotgun (WGS) entry which is preliminary data.</text>
</comment>
<gene>
    <name evidence="1" type="ORF">PORCRE_137</name>
</gene>
<dbReference type="AlphaFoldDB" id="S4N6M6"/>
<organism evidence="1 2">
    <name type="scientific">Porphyromonas crevioricanis JCM 15906</name>
    <dbReference type="NCBI Taxonomy" id="1305617"/>
    <lineage>
        <taxon>Bacteria</taxon>
        <taxon>Pseudomonadati</taxon>
        <taxon>Bacteroidota</taxon>
        <taxon>Bacteroidia</taxon>
        <taxon>Bacteroidales</taxon>
        <taxon>Porphyromonadaceae</taxon>
        <taxon>Porphyromonas</taxon>
    </lineage>
</organism>
<evidence type="ECO:0000313" key="1">
    <source>
        <dbReference type="EMBL" id="GAD04453.1"/>
    </source>
</evidence>
<name>S4N6M6_9PORP</name>
<sequence length="69" mass="7943">MYYTIYVIIYKCTNFGLHYYHRDSILPTKTYIPHSDAEKAFSSCHISASPLTNLLSMAKGSLYDFATMH</sequence>
<reference evidence="1 2" key="2">
    <citation type="journal article" date="2013" name="Genome Announc.">
        <title>Draft Genome Sequences of Porphyromonas crevioricanis JCM 15906T and Porphyromonas cansulci JCM 13913T Isolated from a Canine Oral Cavity.</title>
        <authorList>
            <person name="Sakamoto M."/>
            <person name="Tanaka N."/>
            <person name="Shiwa Y."/>
            <person name="Yoshikawa H."/>
            <person name="Ohkuma M."/>
        </authorList>
    </citation>
    <scope>NUCLEOTIDE SEQUENCE [LARGE SCALE GENOMIC DNA]</scope>
    <source>
        <strain evidence="1 2">JCM 15906</strain>
    </source>
</reference>
<reference evidence="2" key="1">
    <citation type="journal article" date="2013" name="Genome">
        <title>Draft Genome Sequences of Porphyromonas crevioricanis JCM 15906T and Porphyromonas cansulci JCM 13913T Isolated from a Canine Oral Cavity.</title>
        <authorList>
            <person name="Sakamoto M."/>
            <person name="Tanaka N."/>
            <person name="Shiwa Y."/>
            <person name="Yoshikawa H."/>
            <person name="Ohkuma M."/>
        </authorList>
    </citation>
    <scope>NUCLEOTIDE SEQUENCE [LARGE SCALE GENOMIC DNA]</scope>
    <source>
        <strain evidence="2">JCM 15906</strain>
    </source>
</reference>